<name>A0A0B7K4A4_BIOOC</name>
<feature type="domain" description="Asl1-like glycosyl hydrolase catalytic" evidence="2">
    <location>
        <begin position="183"/>
        <end position="253"/>
    </location>
</feature>
<sequence>MPCRCWTTLAVFGTLCAASPKRGLVYIPNEAWPQDDAIWIHDNSVVTWYYTSGREPHAAYNPPVSDLEFVPMMWGMGDDPDDTGFLNSINSQLDAEVNIRHVLAFNEADMRWDSGGAILLLPKPLAVTFVPLRSRGIKLGLLSVSGAGWRIQWLREVEGNCTQLLNRKCEYDFVPTTSGFPDARIWVTEYAFAHQNLEATKEFYRLSAEYLDNHPKIDGYSYFGSFRSQVSNVGPNATFLNNGGPLANIGSLYLGFGETGLDPISG</sequence>
<dbReference type="InterPro" id="IPR017853">
    <property type="entry name" value="GH"/>
</dbReference>
<dbReference type="Pfam" id="PF11790">
    <property type="entry name" value="Glyco_hydro_cc"/>
    <property type="match status" value="2"/>
</dbReference>
<feature type="signal peptide" evidence="1">
    <location>
        <begin position="1"/>
        <end position="18"/>
    </location>
</feature>
<dbReference type="PANTHER" id="PTHR34154:SF3">
    <property type="entry name" value="ALKALI-SENSITIVE LINKAGE PROTEIN 1"/>
    <property type="match status" value="1"/>
</dbReference>
<evidence type="ECO:0000313" key="3">
    <source>
        <dbReference type="EMBL" id="CEO49750.1"/>
    </source>
</evidence>
<dbReference type="InterPro" id="IPR053183">
    <property type="entry name" value="ASL1"/>
</dbReference>
<dbReference type="PANTHER" id="PTHR34154">
    <property type="entry name" value="ALKALI-SENSITIVE LINKAGE PROTEIN 1"/>
    <property type="match status" value="1"/>
</dbReference>
<keyword evidence="1" id="KW-0732">Signal</keyword>
<evidence type="ECO:0000259" key="2">
    <source>
        <dbReference type="Pfam" id="PF11790"/>
    </source>
</evidence>
<accession>A0A0B7K4A4</accession>
<dbReference type="GO" id="GO:0009277">
    <property type="term" value="C:fungal-type cell wall"/>
    <property type="evidence" value="ECO:0007669"/>
    <property type="project" value="TreeGrafter"/>
</dbReference>
<evidence type="ECO:0000256" key="1">
    <source>
        <dbReference type="SAM" id="SignalP"/>
    </source>
</evidence>
<organism evidence="3">
    <name type="scientific">Bionectria ochroleuca</name>
    <name type="common">Gliocladium roseum</name>
    <dbReference type="NCBI Taxonomy" id="29856"/>
    <lineage>
        <taxon>Eukaryota</taxon>
        <taxon>Fungi</taxon>
        <taxon>Dikarya</taxon>
        <taxon>Ascomycota</taxon>
        <taxon>Pezizomycotina</taxon>
        <taxon>Sordariomycetes</taxon>
        <taxon>Hypocreomycetidae</taxon>
        <taxon>Hypocreales</taxon>
        <taxon>Bionectriaceae</taxon>
        <taxon>Clonostachys</taxon>
    </lineage>
</organism>
<dbReference type="SUPFAM" id="SSF51445">
    <property type="entry name" value="(Trans)glycosidases"/>
    <property type="match status" value="1"/>
</dbReference>
<protein>
    <recommendedName>
        <fullName evidence="2">Asl1-like glycosyl hydrolase catalytic domain-containing protein</fullName>
    </recommendedName>
</protein>
<feature type="domain" description="Asl1-like glycosyl hydrolase catalytic" evidence="2">
    <location>
        <begin position="23"/>
        <end position="175"/>
    </location>
</feature>
<dbReference type="GO" id="GO:0071966">
    <property type="term" value="P:fungal-type cell wall polysaccharide metabolic process"/>
    <property type="evidence" value="ECO:0007669"/>
    <property type="project" value="TreeGrafter"/>
</dbReference>
<dbReference type="AlphaFoldDB" id="A0A0B7K4A4"/>
<reference evidence="3" key="1">
    <citation type="submission" date="2015-01" db="EMBL/GenBank/DDBJ databases">
        <authorList>
            <person name="Durling Mikael"/>
        </authorList>
    </citation>
    <scope>NUCLEOTIDE SEQUENCE</scope>
</reference>
<gene>
    <name evidence="3" type="ORF">BN869_000005807_1</name>
</gene>
<proteinExistence type="predicted"/>
<dbReference type="InterPro" id="IPR024655">
    <property type="entry name" value="Asl1_glyco_hydro_catalytic"/>
</dbReference>
<feature type="chain" id="PRO_5002119181" description="Asl1-like glycosyl hydrolase catalytic domain-containing protein" evidence="1">
    <location>
        <begin position="19"/>
        <end position="266"/>
    </location>
</feature>
<dbReference type="EMBL" id="CDPU01000015">
    <property type="protein sequence ID" value="CEO49750.1"/>
    <property type="molecule type" value="Genomic_DNA"/>
</dbReference>